<organism evidence="1 2">
    <name type="scientific">Catharanthus roseus</name>
    <name type="common">Madagascar periwinkle</name>
    <name type="synonym">Vinca rosea</name>
    <dbReference type="NCBI Taxonomy" id="4058"/>
    <lineage>
        <taxon>Eukaryota</taxon>
        <taxon>Viridiplantae</taxon>
        <taxon>Streptophyta</taxon>
        <taxon>Embryophyta</taxon>
        <taxon>Tracheophyta</taxon>
        <taxon>Spermatophyta</taxon>
        <taxon>Magnoliopsida</taxon>
        <taxon>eudicotyledons</taxon>
        <taxon>Gunneridae</taxon>
        <taxon>Pentapetalae</taxon>
        <taxon>asterids</taxon>
        <taxon>lamiids</taxon>
        <taxon>Gentianales</taxon>
        <taxon>Apocynaceae</taxon>
        <taxon>Rauvolfioideae</taxon>
        <taxon>Vinceae</taxon>
        <taxon>Catharanthinae</taxon>
        <taxon>Catharanthus</taxon>
    </lineage>
</organism>
<proteinExistence type="predicted"/>
<gene>
    <name evidence="1" type="ORF">M9H77_33650</name>
</gene>
<sequence>MQEIEAQSRKWMVLVASTWIQAVTGTNFDFSSYSSDLKSVLGISQVQLNYLSMASDMGKAFGWCSGVSLIYFPLWVVLFIAAFMGFFGYGLQWLLIRRLIYLPYFLVFFLCLLAGCSITWFNTICYVLCIKNFPLTRPLALSLSISFNGVSAALYNLIVNAINSSDPSLYLLLNGLIPLLTSLIALLPILRQPLSPQILSPNGLRIDSIIFLYLSILAASTGIYLLIFNSVSSYESIAGVIVVGAIFFLILPLVTTGPFYAWEWTQRTMSSTSSSLPLEDSSFNFDVSDDLEIHKTLMGSEASTVSSLYTFNSYNPKDKEGCCDALALKDQLTGLGEEHSVKLLVSRWDFWLYYMAYFCGGTIGLIYSNNLGQIAQSLGYSSEISQFVSLYSACSFFGRLLSAAPDFLQAKVNYPRTGWLALALIPTPIAFLLLVSSGTKMALNFATALIGVSSGFVFSAAVSITSELFGPNSAGINHNLLITNIPLGSLLYGLLAALLYEANIDDNSGQMILAADGSKVCIGRKCYIQTFIWWSFISIIGVASSSLLFLRTRAAYHCLERNKNWTQFS</sequence>
<evidence type="ECO:0000313" key="1">
    <source>
        <dbReference type="EMBL" id="KAI5647645.1"/>
    </source>
</evidence>
<dbReference type="EMBL" id="CM044708">
    <property type="protein sequence ID" value="KAI5647645.1"/>
    <property type="molecule type" value="Genomic_DNA"/>
</dbReference>
<comment type="caution">
    <text evidence="1">The sequence shown here is derived from an EMBL/GenBank/DDBJ whole genome shotgun (WGS) entry which is preliminary data.</text>
</comment>
<reference evidence="2" key="1">
    <citation type="journal article" date="2023" name="Nat. Plants">
        <title>Single-cell RNA sequencing provides a high-resolution roadmap for understanding the multicellular compartmentation of specialized metabolism.</title>
        <authorList>
            <person name="Sun S."/>
            <person name="Shen X."/>
            <person name="Li Y."/>
            <person name="Li Y."/>
            <person name="Wang S."/>
            <person name="Li R."/>
            <person name="Zhang H."/>
            <person name="Shen G."/>
            <person name="Guo B."/>
            <person name="Wei J."/>
            <person name="Xu J."/>
            <person name="St-Pierre B."/>
            <person name="Chen S."/>
            <person name="Sun C."/>
        </authorList>
    </citation>
    <scope>NUCLEOTIDE SEQUENCE [LARGE SCALE GENOMIC DNA]</scope>
</reference>
<keyword evidence="2" id="KW-1185">Reference proteome</keyword>
<evidence type="ECO:0000313" key="2">
    <source>
        <dbReference type="Proteomes" id="UP001060085"/>
    </source>
</evidence>
<name>A0ACB9ZJ99_CATRO</name>
<protein>
    <submittedName>
        <fullName evidence="1">Uncharacterized protein</fullName>
    </submittedName>
</protein>
<dbReference type="Proteomes" id="UP001060085">
    <property type="component" value="Linkage Group LG08"/>
</dbReference>
<accession>A0ACB9ZJ99</accession>